<dbReference type="Gene3D" id="1.25.10.10">
    <property type="entry name" value="Leucine-rich Repeat Variant"/>
    <property type="match status" value="2"/>
</dbReference>
<comment type="caution">
    <text evidence="1">The sequence shown here is derived from an EMBL/GenBank/DDBJ whole genome shotgun (WGS) entry which is preliminary data.</text>
</comment>
<accession>A0A918NMI9</accession>
<dbReference type="AlphaFoldDB" id="A0A918NMI9"/>
<dbReference type="EMBL" id="BMWD01000023">
    <property type="protein sequence ID" value="GGX81166.1"/>
    <property type="molecule type" value="Genomic_DNA"/>
</dbReference>
<evidence type="ECO:0000313" key="2">
    <source>
        <dbReference type="Proteomes" id="UP000645555"/>
    </source>
</evidence>
<reference evidence="1" key="1">
    <citation type="journal article" date="2014" name="Int. J. Syst. Evol. Microbiol.">
        <title>Complete genome sequence of Corynebacterium casei LMG S-19264T (=DSM 44701T), isolated from a smear-ripened cheese.</title>
        <authorList>
            <consortium name="US DOE Joint Genome Institute (JGI-PGF)"/>
            <person name="Walter F."/>
            <person name="Albersmeier A."/>
            <person name="Kalinowski J."/>
            <person name="Ruckert C."/>
        </authorList>
    </citation>
    <scope>NUCLEOTIDE SEQUENCE</scope>
    <source>
        <strain evidence="1">JCM 4956</strain>
    </source>
</reference>
<organism evidence="1 2">
    <name type="scientific">Streptomyces fructofermentans</name>
    <dbReference type="NCBI Taxonomy" id="152141"/>
    <lineage>
        <taxon>Bacteria</taxon>
        <taxon>Bacillati</taxon>
        <taxon>Actinomycetota</taxon>
        <taxon>Actinomycetes</taxon>
        <taxon>Kitasatosporales</taxon>
        <taxon>Streptomycetaceae</taxon>
        <taxon>Streptomyces</taxon>
    </lineage>
</organism>
<sequence>MTSLDHPRLSGLGRNPAAPQEVLVRLAAHRAGRHGIALRRGRLEDAVVEALLEHGDDVSTVGLHGDRISPGMRRRIAAHPDPAIRDAHTDFVRSMVEREVTIGIDALEEAYGRPRTALAGAPSPGLRAAVARAWHDRPLAVQVELLADPDPRVRAAATEQPQPGVPPEWRERCLADPATRVNVARRVPLTLRQFTQLMQATQSEKEAEKVRQSLAGNPHLSAEMVARLLDVDDPCVRIALAQSRHVDARTRDRLYALVEAERADGSIEAEVALSWSFAEPGWLREAPLDEQLTYLDCRHTVFRRVLASCRGLPDEAWRRLDNDPELAVRRAAARRPDTPPEVLEALVRAHGDVFHIRPLLVDHPRFPRHTLRTFVDEPNPNVRYLALQDPELPVPALQRLAAAEAFLRSGVARHPNIPDVLLEQLLSDPDPKVADDAAANSVLRPSRMYRILSAAGL</sequence>
<dbReference type="RefSeq" id="WP_229916589.1">
    <property type="nucleotide sequence ID" value="NZ_BMWD01000023.1"/>
</dbReference>
<gene>
    <name evidence="1" type="ORF">GCM10010515_55940</name>
</gene>
<evidence type="ECO:0000313" key="1">
    <source>
        <dbReference type="EMBL" id="GGX81166.1"/>
    </source>
</evidence>
<dbReference type="Pfam" id="PF01816">
    <property type="entry name" value="LRV"/>
    <property type="match status" value="1"/>
</dbReference>
<dbReference type="InterPro" id="IPR016024">
    <property type="entry name" value="ARM-type_fold"/>
</dbReference>
<keyword evidence="2" id="KW-1185">Reference proteome</keyword>
<reference evidence="1" key="2">
    <citation type="submission" date="2020-09" db="EMBL/GenBank/DDBJ databases">
        <authorList>
            <person name="Sun Q."/>
            <person name="Ohkuma M."/>
        </authorList>
    </citation>
    <scope>NUCLEOTIDE SEQUENCE</scope>
    <source>
        <strain evidence="1">JCM 4956</strain>
    </source>
</reference>
<proteinExistence type="predicted"/>
<evidence type="ECO:0008006" key="3">
    <source>
        <dbReference type="Google" id="ProtNLM"/>
    </source>
</evidence>
<dbReference type="SUPFAM" id="SSF48371">
    <property type="entry name" value="ARM repeat"/>
    <property type="match status" value="2"/>
</dbReference>
<dbReference type="Proteomes" id="UP000645555">
    <property type="component" value="Unassembled WGS sequence"/>
</dbReference>
<name>A0A918NMI9_9ACTN</name>
<dbReference type="InterPro" id="IPR004830">
    <property type="entry name" value="LRR_variant"/>
</dbReference>
<protein>
    <recommendedName>
        <fullName evidence="3">Leucine rich repeat variant</fullName>
    </recommendedName>
</protein>
<dbReference type="InterPro" id="IPR011989">
    <property type="entry name" value="ARM-like"/>
</dbReference>